<dbReference type="SUPFAM" id="SSF55846">
    <property type="entry name" value="N-acetylmuramoyl-L-alanine amidase-like"/>
    <property type="match status" value="1"/>
</dbReference>
<proteinExistence type="predicted"/>
<dbReference type="InterPro" id="IPR036505">
    <property type="entry name" value="Amidase/PGRP_sf"/>
</dbReference>
<reference evidence="2 3" key="1">
    <citation type="submission" date="2016-10" db="EMBL/GenBank/DDBJ databases">
        <authorList>
            <person name="de Groot N.N."/>
        </authorList>
    </citation>
    <scope>NUCLEOTIDE SEQUENCE [LARGE SCALE GENOMIC DNA]</scope>
    <source>
        <strain evidence="2 3">DSM 16077</strain>
    </source>
</reference>
<dbReference type="STRING" id="144026.SAMN04488568_10868"/>
<feature type="domain" description="N-acetylmuramoyl-L-alanine amidase" evidence="1">
    <location>
        <begin position="121"/>
        <end position="311"/>
    </location>
</feature>
<protein>
    <recommendedName>
        <fullName evidence="1">N-acetylmuramoyl-L-alanine amidase domain-containing protein</fullName>
    </recommendedName>
</protein>
<dbReference type="EMBL" id="FNHG01000008">
    <property type="protein sequence ID" value="SDM29107.1"/>
    <property type="molecule type" value="Genomic_DNA"/>
</dbReference>
<dbReference type="GO" id="GO:0009253">
    <property type="term" value="P:peptidoglycan catabolic process"/>
    <property type="evidence" value="ECO:0007669"/>
    <property type="project" value="InterPro"/>
</dbReference>
<evidence type="ECO:0000313" key="2">
    <source>
        <dbReference type="EMBL" id="SDM29107.1"/>
    </source>
</evidence>
<dbReference type="AlphaFoldDB" id="A0A1G9S1G3"/>
<evidence type="ECO:0000259" key="1">
    <source>
        <dbReference type="Pfam" id="PF01510"/>
    </source>
</evidence>
<dbReference type="OrthoDB" id="9794842at2"/>
<dbReference type="RefSeq" id="WP_091769592.1">
    <property type="nucleotide sequence ID" value="NZ_FNHG01000008.1"/>
</dbReference>
<dbReference type="Pfam" id="PF01510">
    <property type="entry name" value="Amidase_2"/>
    <property type="match status" value="1"/>
</dbReference>
<name>A0A1G9S1G3_9PROT</name>
<keyword evidence="3" id="KW-1185">Reference proteome</keyword>
<sequence>MTDPIIARARTNTRVNVRAGAPKLSAPIRETLASGTEIFITDTLGGDTVGGNDRWYACRGDVFVWSGACEDYRDEPAPPPDDADDVERPSRLELGEVMQPEFETLADVFHKVRGYRPNGLEGLIVHFDAARTQPSSDASMTGVMRYGAEQGYHYGGISRSGRIFLPQGFSWEGWGYHAGKSECPATGRKGVSQYYVGFELNNPGRLYPAVQTGVFCPWFNAERDDKGRVVLDADGRCTRRDENGEWYRDYEVRLCEGGNIVKGWYLPYSAEQFASLTRICIWLSRKFPDSFSLERVFGHDEVSPGRKSDPGGAMGTPTELMTMAQFRQHLAEMAQ</sequence>
<dbReference type="Gene3D" id="3.40.80.10">
    <property type="entry name" value="Peptidoglycan recognition protein-like"/>
    <property type="match status" value="1"/>
</dbReference>
<dbReference type="InterPro" id="IPR002502">
    <property type="entry name" value="Amidase_domain"/>
</dbReference>
<gene>
    <name evidence="2" type="ORF">SAMN04488568_10868</name>
</gene>
<dbReference type="Proteomes" id="UP000199759">
    <property type="component" value="Unassembled WGS sequence"/>
</dbReference>
<organism evidence="2 3">
    <name type="scientific">Maricaulis salignorans</name>
    <dbReference type="NCBI Taxonomy" id="144026"/>
    <lineage>
        <taxon>Bacteria</taxon>
        <taxon>Pseudomonadati</taxon>
        <taxon>Pseudomonadota</taxon>
        <taxon>Alphaproteobacteria</taxon>
        <taxon>Maricaulales</taxon>
        <taxon>Maricaulaceae</taxon>
        <taxon>Maricaulis</taxon>
    </lineage>
</organism>
<accession>A0A1G9S1G3</accession>
<evidence type="ECO:0000313" key="3">
    <source>
        <dbReference type="Proteomes" id="UP000199759"/>
    </source>
</evidence>
<dbReference type="GO" id="GO:0008745">
    <property type="term" value="F:N-acetylmuramoyl-L-alanine amidase activity"/>
    <property type="evidence" value="ECO:0007669"/>
    <property type="project" value="InterPro"/>
</dbReference>